<dbReference type="SUPFAM" id="SSF55347">
    <property type="entry name" value="Glyceraldehyde-3-phosphate dehydrogenase-like, C-terminal domain"/>
    <property type="match status" value="1"/>
</dbReference>
<name>A0A1F4SQ90_UNCSA</name>
<dbReference type="AlphaFoldDB" id="A0A1F4SQ90"/>
<accession>A0A1F4SQ90</accession>
<dbReference type="PANTHER" id="PTHR43377:SF1">
    <property type="entry name" value="BILIVERDIN REDUCTASE A"/>
    <property type="match status" value="1"/>
</dbReference>
<evidence type="ECO:0000259" key="2">
    <source>
        <dbReference type="Pfam" id="PF22725"/>
    </source>
</evidence>
<sequence>MKIVIFGLGSIGERHAKLLLDNFDHELFVFRSNKNSIPNSLGIKEIFTWKEIEKIKPDAAFIANPTFLHIKTALKCAELGMHLFIEKPLSHNLDDIDKLASVCRQKKMICYVAYCLRFHPVISKMKKLIENKKIYHTRVVCSSYLPDWRKERRLYDVYSAYSKKGGGVLLDLSHEFDYIQYLFGQIKEIKGNIGRVGNITVDAEDFADVLIKTVGSLYVNLHLNFMSHLNERRIVIDFENGYLIGDLILSKIEFLDGAGVKRIQLSDDRNEYLLSQIQYFFDNLKNPLIINNLKEAKNLLVNILEFKNA</sequence>
<proteinExistence type="predicted"/>
<dbReference type="InterPro" id="IPR051450">
    <property type="entry name" value="Gfo/Idh/MocA_Oxidoreductases"/>
</dbReference>
<evidence type="ECO:0000313" key="3">
    <source>
        <dbReference type="EMBL" id="OGC22618.1"/>
    </source>
</evidence>
<evidence type="ECO:0000259" key="1">
    <source>
        <dbReference type="Pfam" id="PF01408"/>
    </source>
</evidence>
<evidence type="ECO:0000313" key="4">
    <source>
        <dbReference type="Proteomes" id="UP000178417"/>
    </source>
</evidence>
<dbReference type="EMBL" id="MEUB01000027">
    <property type="protein sequence ID" value="OGC22618.1"/>
    <property type="molecule type" value="Genomic_DNA"/>
</dbReference>
<feature type="domain" description="GFO/IDH/MocA-like oxidoreductase" evidence="2">
    <location>
        <begin position="123"/>
        <end position="243"/>
    </location>
</feature>
<dbReference type="PANTHER" id="PTHR43377">
    <property type="entry name" value="BILIVERDIN REDUCTASE A"/>
    <property type="match status" value="1"/>
</dbReference>
<dbReference type="SUPFAM" id="SSF51735">
    <property type="entry name" value="NAD(P)-binding Rossmann-fold domains"/>
    <property type="match status" value="1"/>
</dbReference>
<dbReference type="Pfam" id="PF01408">
    <property type="entry name" value="GFO_IDH_MocA"/>
    <property type="match status" value="1"/>
</dbReference>
<evidence type="ECO:0008006" key="5">
    <source>
        <dbReference type="Google" id="ProtNLM"/>
    </source>
</evidence>
<dbReference type="Pfam" id="PF22725">
    <property type="entry name" value="GFO_IDH_MocA_C3"/>
    <property type="match status" value="1"/>
</dbReference>
<organism evidence="3 4">
    <name type="scientific">candidate division WOR-1 bacterium RIFOXYB2_FULL_37_13</name>
    <dbReference type="NCBI Taxonomy" id="1802579"/>
    <lineage>
        <taxon>Bacteria</taxon>
        <taxon>Bacillati</taxon>
        <taxon>Saganbacteria</taxon>
    </lineage>
</organism>
<comment type="caution">
    <text evidence="3">The sequence shown here is derived from an EMBL/GenBank/DDBJ whole genome shotgun (WGS) entry which is preliminary data.</text>
</comment>
<dbReference type="Proteomes" id="UP000178417">
    <property type="component" value="Unassembled WGS sequence"/>
</dbReference>
<dbReference type="InterPro" id="IPR036291">
    <property type="entry name" value="NAD(P)-bd_dom_sf"/>
</dbReference>
<dbReference type="InterPro" id="IPR000683">
    <property type="entry name" value="Gfo/Idh/MocA-like_OxRdtase_N"/>
</dbReference>
<dbReference type="STRING" id="1802579.A2310_07630"/>
<gene>
    <name evidence="3" type="ORF">A2310_07630</name>
</gene>
<protein>
    <recommendedName>
        <fullName evidence="5">Gfo/Idh/MocA-like oxidoreductase N-terminal domain-containing protein</fullName>
    </recommendedName>
</protein>
<reference evidence="3 4" key="1">
    <citation type="journal article" date="2016" name="Nat. Commun.">
        <title>Thousands of microbial genomes shed light on interconnected biogeochemical processes in an aquifer system.</title>
        <authorList>
            <person name="Anantharaman K."/>
            <person name="Brown C.T."/>
            <person name="Hug L.A."/>
            <person name="Sharon I."/>
            <person name="Castelle C.J."/>
            <person name="Probst A.J."/>
            <person name="Thomas B.C."/>
            <person name="Singh A."/>
            <person name="Wilkins M.J."/>
            <person name="Karaoz U."/>
            <person name="Brodie E.L."/>
            <person name="Williams K.H."/>
            <person name="Hubbard S.S."/>
            <person name="Banfield J.F."/>
        </authorList>
    </citation>
    <scope>NUCLEOTIDE SEQUENCE [LARGE SCALE GENOMIC DNA]</scope>
</reference>
<dbReference type="InterPro" id="IPR055170">
    <property type="entry name" value="GFO_IDH_MocA-like_dom"/>
</dbReference>
<dbReference type="Gene3D" id="3.30.360.10">
    <property type="entry name" value="Dihydrodipicolinate Reductase, domain 2"/>
    <property type="match status" value="1"/>
</dbReference>
<dbReference type="GO" id="GO:0000166">
    <property type="term" value="F:nucleotide binding"/>
    <property type="evidence" value="ECO:0007669"/>
    <property type="project" value="InterPro"/>
</dbReference>
<dbReference type="Gene3D" id="3.40.50.720">
    <property type="entry name" value="NAD(P)-binding Rossmann-like Domain"/>
    <property type="match status" value="1"/>
</dbReference>
<feature type="domain" description="Gfo/Idh/MocA-like oxidoreductase N-terminal" evidence="1">
    <location>
        <begin position="1"/>
        <end position="114"/>
    </location>
</feature>